<keyword evidence="2" id="KW-1185">Reference proteome</keyword>
<name>A0AAV1XP32_LUPLU</name>
<accession>A0AAV1XP32</accession>
<reference evidence="1 2" key="1">
    <citation type="submission" date="2024-03" db="EMBL/GenBank/DDBJ databases">
        <authorList>
            <person name="Martinez-Hernandez J."/>
        </authorList>
    </citation>
    <scope>NUCLEOTIDE SEQUENCE [LARGE SCALE GENOMIC DNA]</scope>
</reference>
<dbReference type="InterPro" id="IPR012349">
    <property type="entry name" value="Split_barrel_FMN-bd"/>
</dbReference>
<organism evidence="1 2">
    <name type="scientific">Lupinus luteus</name>
    <name type="common">European yellow lupine</name>
    <dbReference type="NCBI Taxonomy" id="3873"/>
    <lineage>
        <taxon>Eukaryota</taxon>
        <taxon>Viridiplantae</taxon>
        <taxon>Streptophyta</taxon>
        <taxon>Embryophyta</taxon>
        <taxon>Tracheophyta</taxon>
        <taxon>Spermatophyta</taxon>
        <taxon>Magnoliopsida</taxon>
        <taxon>eudicotyledons</taxon>
        <taxon>Gunneridae</taxon>
        <taxon>Pentapetalae</taxon>
        <taxon>rosids</taxon>
        <taxon>fabids</taxon>
        <taxon>Fabales</taxon>
        <taxon>Fabaceae</taxon>
        <taxon>Papilionoideae</taxon>
        <taxon>50 kb inversion clade</taxon>
        <taxon>genistoids sensu lato</taxon>
        <taxon>core genistoids</taxon>
        <taxon>Genisteae</taxon>
        <taxon>Lupinus</taxon>
    </lineage>
</organism>
<comment type="caution">
    <text evidence="1">The sequence shown here is derived from an EMBL/GenBank/DDBJ whole genome shotgun (WGS) entry which is preliminary data.</text>
</comment>
<evidence type="ECO:0000313" key="1">
    <source>
        <dbReference type="EMBL" id="CAL0323391.1"/>
    </source>
</evidence>
<dbReference type="Proteomes" id="UP001497480">
    <property type="component" value="Unassembled WGS sequence"/>
</dbReference>
<gene>
    <name evidence="1" type="ORF">LLUT_LOCUS24451</name>
</gene>
<protein>
    <submittedName>
        <fullName evidence="1">Uncharacterized protein</fullName>
    </submittedName>
</protein>
<dbReference type="EMBL" id="CAXHTB010000017">
    <property type="protein sequence ID" value="CAL0323391.1"/>
    <property type="molecule type" value="Genomic_DNA"/>
</dbReference>
<dbReference type="Gene3D" id="2.30.110.10">
    <property type="entry name" value="Electron Transport, Fmn-binding Protein, Chain A"/>
    <property type="match status" value="1"/>
</dbReference>
<dbReference type="SUPFAM" id="SSF50475">
    <property type="entry name" value="FMN-binding split barrel"/>
    <property type="match status" value="1"/>
</dbReference>
<sequence length="94" mass="10085">MQAHEGYPSGSMAEFAGVADGFPILAELTANPKCSLLVARDPEDRTDIVITLHGDAISLYLKRMKKPFELHIWQDISMHFGAAIALLGAGAGDC</sequence>
<evidence type="ECO:0000313" key="2">
    <source>
        <dbReference type="Proteomes" id="UP001497480"/>
    </source>
</evidence>
<proteinExistence type="predicted"/>
<dbReference type="AlphaFoldDB" id="A0AAV1XP32"/>